<evidence type="ECO:0000313" key="3">
    <source>
        <dbReference type="Proteomes" id="UP001497453"/>
    </source>
</evidence>
<feature type="region of interest" description="Disordered" evidence="1">
    <location>
        <begin position="120"/>
        <end position="200"/>
    </location>
</feature>
<feature type="region of interest" description="Disordered" evidence="1">
    <location>
        <begin position="224"/>
        <end position="296"/>
    </location>
</feature>
<accession>A0ABP1CZW2</accession>
<evidence type="ECO:0000313" key="2">
    <source>
        <dbReference type="EMBL" id="CAL1701185.1"/>
    </source>
</evidence>
<gene>
    <name evidence="2" type="ORF">GFSPODELE1_LOCUS3468</name>
</gene>
<keyword evidence="3" id="KW-1185">Reference proteome</keyword>
<reference evidence="3" key="1">
    <citation type="submission" date="2024-04" db="EMBL/GenBank/DDBJ databases">
        <authorList>
            <person name="Shaw F."/>
            <person name="Minotto A."/>
        </authorList>
    </citation>
    <scope>NUCLEOTIDE SEQUENCE [LARGE SCALE GENOMIC DNA]</scope>
</reference>
<feature type="compositionally biased region" description="Low complexity" evidence="1">
    <location>
        <begin position="135"/>
        <end position="144"/>
    </location>
</feature>
<sequence>MLSASSRAALQELPLEQFLVPPDSNLTVTPSKRTTRSNKRPRSPAVPSSCSPVKRRILCEESLVSPTFRSPFSSNKSGRFSPSRFHELLLQGPDSPVKKLDFGKGEENVESVFPSGMKVSVLSRRSPRNTTPLRSAAASKSKASTPKFSSRHPTYRTSKSSPGDIKMEDSFSPFIAKAPSPRPSPPLTIPRKVARPDPHSIHYPGFDVHLDPYDYVPKASATALTDDMDDGSDLPAEKAKRAKEADKENIPPRRRTQKLVVSTEASSKGELLPPFEEVLKSGQNTPVSGTPRAKRVRELTGVSDTALVFTLPSPRVLDGRGSSIPNLLKGSGRGF</sequence>
<organism evidence="2 3">
    <name type="scientific">Somion occarium</name>
    <dbReference type="NCBI Taxonomy" id="3059160"/>
    <lineage>
        <taxon>Eukaryota</taxon>
        <taxon>Fungi</taxon>
        <taxon>Dikarya</taxon>
        <taxon>Basidiomycota</taxon>
        <taxon>Agaricomycotina</taxon>
        <taxon>Agaricomycetes</taxon>
        <taxon>Polyporales</taxon>
        <taxon>Cerrenaceae</taxon>
        <taxon>Somion</taxon>
    </lineage>
</organism>
<proteinExistence type="predicted"/>
<protein>
    <submittedName>
        <fullName evidence="2">Uncharacterized protein</fullName>
    </submittedName>
</protein>
<feature type="region of interest" description="Disordered" evidence="1">
    <location>
        <begin position="21"/>
        <end position="50"/>
    </location>
</feature>
<feature type="compositionally biased region" description="Basic and acidic residues" evidence="1">
    <location>
        <begin position="235"/>
        <end position="251"/>
    </location>
</feature>
<feature type="compositionally biased region" description="Basic residues" evidence="1">
    <location>
        <begin position="33"/>
        <end position="42"/>
    </location>
</feature>
<name>A0ABP1CZW2_9APHY</name>
<evidence type="ECO:0000256" key="1">
    <source>
        <dbReference type="SAM" id="MobiDB-lite"/>
    </source>
</evidence>
<dbReference type="Proteomes" id="UP001497453">
    <property type="component" value="Chromosome 2"/>
</dbReference>
<dbReference type="EMBL" id="OZ037945">
    <property type="protein sequence ID" value="CAL1701185.1"/>
    <property type="molecule type" value="Genomic_DNA"/>
</dbReference>